<dbReference type="Gene3D" id="3.30.70.100">
    <property type="match status" value="1"/>
</dbReference>
<dbReference type="EMBL" id="JAUYVH010000001">
    <property type="protein sequence ID" value="MDQ9169477.1"/>
    <property type="molecule type" value="Genomic_DNA"/>
</dbReference>
<sequence length="802" mass="88673">MKKEKGILPLFFLLWITTSFSAVQAPVPPNIAPPPTAGAETKKADDKPPPVAIPIADIAVQSESALLNIRQLESEAAAIRADETSEEDLEALSRAVAIRSVEMRRLLIQNSSIDAIRDLERSWKELEERIGAITRDLTQIALDLDTDLATLEKIEERWVASKATAEAENAPAAILNRIGDITSAAVKAKKRMLQRRADILALQAKAASLEARASQARETLRAGSERATARLMHRDSPPLWSKTFWAGWIGEVSTGEDADLPTHASVLKSYMQYQQRSVAMHILLFTGSLMLLYFVRRKIQGQRESDSSFKDATAILDAPLITALLLALLASTWVYPRAPRILWIIIGMFGVVPVVLLARRMMAYYLYPALYALAALYFVDKVRAFIAVLPVVSRIMLLVELLLFLAAVLWTMRILKNTTSNRSTRLPGQRTVRVAGTLFGFLAVAALAANANGQVRLAGMIGAAVILSSYVAVVLFTSMRVVEGLLHAIVCVPPVSLLDMVKRKKDVLLNHFQRWLRWAAYASWIALTLQSLGLLQPLLTMLKNAWAKVINIGTFAPTVGDIITFILIIWATFSLSRLTRFVLEEEAYPKLQLERGLPYAISTVVHYMVLLTGFVLALNALKVDMTKFTILAGALSVGIGFGLQNIVNNFVSGLIVLFERPVKVGDTIQMDDVIGRVKHIGIRASIIASTSGAEVIIPNGKLISERVTNWTLSSKLRQVMIVVTTKASYDASEIKQLLLDIAKQDARVADKPAPDVLFVKRTIDQAEFELHVWTAELDEWLSLKSDLMSEINEALRRKESSQ</sequence>
<feature type="transmembrane region" description="Helical" evidence="8">
    <location>
        <begin position="599"/>
        <end position="621"/>
    </location>
</feature>
<feature type="compositionally biased region" description="Pro residues" evidence="7">
    <location>
        <begin position="26"/>
        <end position="36"/>
    </location>
</feature>
<dbReference type="SUPFAM" id="SSF50182">
    <property type="entry name" value="Sm-like ribonucleoproteins"/>
    <property type="match status" value="1"/>
</dbReference>
<dbReference type="InterPro" id="IPR011014">
    <property type="entry name" value="MscS_channel_TM-2"/>
</dbReference>
<feature type="chain" id="PRO_5046038911" evidence="9">
    <location>
        <begin position="22"/>
        <end position="802"/>
    </location>
</feature>
<accession>A0ABU1BKE6</accession>
<dbReference type="PANTHER" id="PTHR30347">
    <property type="entry name" value="POTASSIUM CHANNEL RELATED"/>
    <property type="match status" value="1"/>
</dbReference>
<keyword evidence="4 8" id="KW-0812">Transmembrane</keyword>
<evidence type="ECO:0000313" key="13">
    <source>
        <dbReference type="Proteomes" id="UP001225596"/>
    </source>
</evidence>
<evidence type="ECO:0000313" key="12">
    <source>
        <dbReference type="EMBL" id="MDQ9169477.1"/>
    </source>
</evidence>
<comment type="subcellular location">
    <subcellularLocation>
        <location evidence="1">Cell membrane</location>
        <topology evidence="1">Multi-pass membrane protein</topology>
    </subcellularLocation>
</comment>
<dbReference type="InterPro" id="IPR011066">
    <property type="entry name" value="MscS_channel_C_sf"/>
</dbReference>
<dbReference type="RefSeq" id="WP_338435381.1">
    <property type="nucleotide sequence ID" value="NZ_JAUYVH010000001.1"/>
</dbReference>
<organism evidence="12 13">
    <name type="scientific">Keguizhuia sedimenti</name>
    <dbReference type="NCBI Taxonomy" id="3064264"/>
    <lineage>
        <taxon>Bacteria</taxon>
        <taxon>Pseudomonadati</taxon>
        <taxon>Pseudomonadota</taxon>
        <taxon>Betaproteobacteria</taxon>
        <taxon>Burkholderiales</taxon>
        <taxon>Oxalobacteraceae</taxon>
        <taxon>Keguizhuia</taxon>
    </lineage>
</organism>
<feature type="domain" description="Mechanosensitive ion channel MscS C-terminal" evidence="11">
    <location>
        <begin position="721"/>
        <end position="798"/>
    </location>
</feature>
<dbReference type="InterPro" id="IPR023408">
    <property type="entry name" value="MscS_beta-dom_sf"/>
</dbReference>
<evidence type="ECO:0000256" key="5">
    <source>
        <dbReference type="ARBA" id="ARBA00022989"/>
    </source>
</evidence>
<dbReference type="SUPFAM" id="SSF82689">
    <property type="entry name" value="Mechanosensitive channel protein MscS (YggB), C-terminal domain"/>
    <property type="match status" value="1"/>
</dbReference>
<evidence type="ECO:0000259" key="10">
    <source>
        <dbReference type="Pfam" id="PF00924"/>
    </source>
</evidence>
<feature type="signal peptide" evidence="9">
    <location>
        <begin position="1"/>
        <end position="21"/>
    </location>
</feature>
<feature type="transmembrane region" description="Helical" evidence="8">
    <location>
        <begin position="431"/>
        <end position="451"/>
    </location>
</feature>
<feature type="domain" description="Mechanosensitive ion channel MscS" evidence="10">
    <location>
        <begin position="645"/>
        <end position="711"/>
    </location>
</feature>
<dbReference type="Pfam" id="PF21082">
    <property type="entry name" value="MS_channel_3rd"/>
    <property type="match status" value="1"/>
</dbReference>
<comment type="similarity">
    <text evidence="2">Belongs to the MscS (TC 1.A.23) family.</text>
</comment>
<dbReference type="InterPro" id="IPR049278">
    <property type="entry name" value="MS_channel_C"/>
</dbReference>
<evidence type="ECO:0000256" key="8">
    <source>
        <dbReference type="SAM" id="Phobius"/>
    </source>
</evidence>
<feature type="region of interest" description="Disordered" evidence="7">
    <location>
        <begin position="26"/>
        <end position="47"/>
    </location>
</feature>
<dbReference type="InterPro" id="IPR006685">
    <property type="entry name" value="MscS_channel_2nd"/>
</dbReference>
<protein>
    <submittedName>
        <fullName evidence="12">Mechanosensitive ion channel</fullName>
    </submittedName>
</protein>
<feature type="transmembrane region" description="Helical" evidence="8">
    <location>
        <begin position="521"/>
        <end position="542"/>
    </location>
</feature>
<feature type="transmembrane region" description="Helical" evidence="8">
    <location>
        <begin position="363"/>
        <end position="379"/>
    </location>
</feature>
<feature type="transmembrane region" description="Helical" evidence="8">
    <location>
        <begin position="549"/>
        <end position="573"/>
    </location>
</feature>
<dbReference type="InterPro" id="IPR010920">
    <property type="entry name" value="LSM_dom_sf"/>
</dbReference>
<keyword evidence="5 8" id="KW-1133">Transmembrane helix</keyword>
<evidence type="ECO:0000256" key="7">
    <source>
        <dbReference type="SAM" id="MobiDB-lite"/>
    </source>
</evidence>
<evidence type="ECO:0000256" key="1">
    <source>
        <dbReference type="ARBA" id="ARBA00004651"/>
    </source>
</evidence>
<keyword evidence="6 8" id="KW-0472">Membrane</keyword>
<keyword evidence="3" id="KW-1003">Cell membrane</keyword>
<feature type="transmembrane region" description="Helical" evidence="8">
    <location>
        <begin position="457"/>
        <end position="477"/>
    </location>
</feature>
<comment type="caution">
    <text evidence="12">The sequence shown here is derived from an EMBL/GenBank/DDBJ whole genome shotgun (WGS) entry which is preliminary data.</text>
</comment>
<name>A0ABU1BKE6_9BURK</name>
<evidence type="ECO:0000256" key="2">
    <source>
        <dbReference type="ARBA" id="ARBA00008017"/>
    </source>
</evidence>
<keyword evidence="9" id="KW-0732">Signal</keyword>
<dbReference type="SUPFAM" id="SSF82861">
    <property type="entry name" value="Mechanosensitive channel protein MscS (YggB), transmembrane region"/>
    <property type="match status" value="1"/>
</dbReference>
<feature type="transmembrane region" description="Helical" evidence="8">
    <location>
        <begin position="628"/>
        <end position="647"/>
    </location>
</feature>
<dbReference type="InterPro" id="IPR052702">
    <property type="entry name" value="MscS-like_channel"/>
</dbReference>
<dbReference type="Pfam" id="PF00924">
    <property type="entry name" value="MS_channel_2nd"/>
    <property type="match status" value="1"/>
</dbReference>
<gene>
    <name evidence="12" type="ORF">Q8A64_03525</name>
</gene>
<evidence type="ECO:0000259" key="11">
    <source>
        <dbReference type="Pfam" id="PF21082"/>
    </source>
</evidence>
<proteinExistence type="inferred from homology"/>
<feature type="transmembrane region" description="Helical" evidence="8">
    <location>
        <begin position="341"/>
        <end position="358"/>
    </location>
</feature>
<reference evidence="12 13" key="1">
    <citation type="submission" date="2023-08" db="EMBL/GenBank/DDBJ databases">
        <title>Oxalobacteraceae gen .nov., isolated from river sludge outside the plant.</title>
        <authorList>
            <person name="Zhao S.Y."/>
        </authorList>
    </citation>
    <scope>NUCLEOTIDE SEQUENCE [LARGE SCALE GENOMIC DNA]</scope>
    <source>
        <strain evidence="12 13">R-40</strain>
    </source>
</reference>
<evidence type="ECO:0000256" key="9">
    <source>
        <dbReference type="SAM" id="SignalP"/>
    </source>
</evidence>
<keyword evidence="13" id="KW-1185">Reference proteome</keyword>
<dbReference type="Gene3D" id="1.10.287.1260">
    <property type="match status" value="1"/>
</dbReference>
<feature type="transmembrane region" description="Helical" evidence="8">
    <location>
        <begin position="484"/>
        <end position="501"/>
    </location>
</feature>
<feature type="transmembrane region" description="Helical" evidence="8">
    <location>
        <begin position="315"/>
        <end position="335"/>
    </location>
</feature>
<dbReference type="Proteomes" id="UP001225596">
    <property type="component" value="Unassembled WGS sequence"/>
</dbReference>
<dbReference type="Gene3D" id="2.30.30.60">
    <property type="match status" value="1"/>
</dbReference>
<feature type="transmembrane region" description="Helical" evidence="8">
    <location>
        <begin position="385"/>
        <end position="410"/>
    </location>
</feature>
<dbReference type="PANTHER" id="PTHR30347:SF1">
    <property type="entry name" value="MECHANOSENSITIVE CHANNEL MSCK"/>
    <property type="match status" value="1"/>
</dbReference>
<evidence type="ECO:0000256" key="6">
    <source>
        <dbReference type="ARBA" id="ARBA00023136"/>
    </source>
</evidence>
<feature type="transmembrane region" description="Helical" evidence="8">
    <location>
        <begin position="278"/>
        <end position="295"/>
    </location>
</feature>
<evidence type="ECO:0000256" key="4">
    <source>
        <dbReference type="ARBA" id="ARBA00022692"/>
    </source>
</evidence>
<evidence type="ECO:0000256" key="3">
    <source>
        <dbReference type="ARBA" id="ARBA00022475"/>
    </source>
</evidence>